<gene>
    <name evidence="1" type="ORF">SAMN02745912_00262</name>
</gene>
<proteinExistence type="predicted"/>
<dbReference type="STRING" id="1121301.SAMN02745912_00262"/>
<sequence length="370" mass="43516">MTSYQLLEFYEQLFSKLYNLEKSIRDIKLLIDKITPYENELLQLIYTHGVNSINNDIKNSMNKSRNNIVNYVNEFMKKFDLLENHKIFTSTEIEINNYISDNSELFRTEIESIENLFNHLSSVYENLLKYSISKNNSNLVLLIENMKSVHNAYVNILDSYRAINDYIEKTEAKIDEIKGYKTLELQFYNEADSIYDYINYLAPMNECYEKICNLFNVSPTQYPLKVIKVESGSWFQKLFGAEKVMEALAYLITKVVDYVYYTFTKEGQIASQKQLFDLLLTDAQLISKYKDLGFDIDIDEEEVKKTHFMAIKSVQKMICKTSKLKVNGDIFSIDKAFEQQYLLESRKLIIENKLSINNELEENNFLNSKN</sequence>
<evidence type="ECO:0000313" key="2">
    <source>
        <dbReference type="Proteomes" id="UP000184465"/>
    </source>
</evidence>
<keyword evidence="2" id="KW-1185">Reference proteome</keyword>
<dbReference type="EMBL" id="FRAG01000002">
    <property type="protein sequence ID" value="SHJ53971.1"/>
    <property type="molecule type" value="Genomic_DNA"/>
</dbReference>
<reference evidence="1 2" key="1">
    <citation type="submission" date="2016-11" db="EMBL/GenBank/DDBJ databases">
        <authorList>
            <person name="Jaros S."/>
            <person name="Januszkiewicz K."/>
            <person name="Wedrychowicz H."/>
        </authorList>
    </citation>
    <scope>NUCLEOTIDE SEQUENCE [LARGE SCALE GENOMIC DNA]</scope>
    <source>
        <strain evidence="1 2">DSM 15212</strain>
    </source>
</reference>
<dbReference type="RefSeq" id="WP_073146579.1">
    <property type="nucleotide sequence ID" value="NZ_FRAG01000002.1"/>
</dbReference>
<accession>A0A1M6K4X8</accession>
<dbReference type="OrthoDB" id="9554057at2"/>
<name>A0A1M6K4X8_PARC5</name>
<protein>
    <submittedName>
        <fullName evidence="1">Uncharacterized protein</fullName>
    </submittedName>
</protein>
<dbReference type="Proteomes" id="UP000184465">
    <property type="component" value="Unassembled WGS sequence"/>
</dbReference>
<organism evidence="1 2">
    <name type="scientific">Paramaledivibacter caminithermalis (strain DSM 15212 / CIP 107654 / DViRD3)</name>
    <name type="common">Clostridium caminithermale</name>
    <dbReference type="NCBI Taxonomy" id="1121301"/>
    <lineage>
        <taxon>Bacteria</taxon>
        <taxon>Bacillati</taxon>
        <taxon>Bacillota</taxon>
        <taxon>Clostridia</taxon>
        <taxon>Peptostreptococcales</taxon>
        <taxon>Caminicellaceae</taxon>
        <taxon>Paramaledivibacter</taxon>
    </lineage>
</organism>
<dbReference type="AlphaFoldDB" id="A0A1M6K4X8"/>
<evidence type="ECO:0000313" key="1">
    <source>
        <dbReference type="EMBL" id="SHJ53971.1"/>
    </source>
</evidence>